<evidence type="ECO:0000256" key="7">
    <source>
        <dbReference type="PIRSR" id="PIRSR601765-2"/>
    </source>
</evidence>
<dbReference type="EC" id="4.2.1.1" evidence="2"/>
<dbReference type="AlphaFoldDB" id="A0A8J8CCD4"/>
<evidence type="ECO:0000256" key="4">
    <source>
        <dbReference type="ARBA" id="ARBA00022833"/>
    </source>
</evidence>
<dbReference type="SUPFAM" id="SSF53056">
    <property type="entry name" value="beta-carbonic anhydrase, cab"/>
    <property type="match status" value="1"/>
</dbReference>
<dbReference type="RefSeq" id="WP_220587564.1">
    <property type="nucleotide sequence ID" value="NZ_RKLQ01000001.1"/>
</dbReference>
<reference evidence="8" key="1">
    <citation type="submission" date="2021-06" db="EMBL/GenBank/DDBJ databases">
        <title>Halomicroarcula sp. F24A a new haloarchaeum isolated from saline soil.</title>
        <authorList>
            <person name="Duran-Viseras A."/>
            <person name="Sanchez-Porro C."/>
            <person name="Ventosa A."/>
        </authorList>
    </citation>
    <scope>NUCLEOTIDE SEQUENCE</scope>
    <source>
        <strain evidence="8">F24A</strain>
    </source>
</reference>
<feature type="binding site" evidence="7">
    <location>
        <position position="99"/>
    </location>
    <ligand>
        <name>Zn(2+)</name>
        <dbReference type="ChEBI" id="CHEBI:29105"/>
    </ligand>
</feature>
<keyword evidence="5" id="KW-0456">Lyase</keyword>
<keyword evidence="3 7" id="KW-0479">Metal-binding</keyword>
<gene>
    <name evidence="8" type="ORF">EGD98_06675</name>
</gene>
<dbReference type="Pfam" id="PF00484">
    <property type="entry name" value="Pro_CA"/>
    <property type="match status" value="1"/>
</dbReference>
<evidence type="ECO:0000256" key="5">
    <source>
        <dbReference type="ARBA" id="ARBA00023239"/>
    </source>
</evidence>
<dbReference type="GO" id="GO:0008270">
    <property type="term" value="F:zinc ion binding"/>
    <property type="evidence" value="ECO:0007669"/>
    <property type="project" value="InterPro"/>
</dbReference>
<evidence type="ECO:0000256" key="6">
    <source>
        <dbReference type="ARBA" id="ARBA00048348"/>
    </source>
</evidence>
<dbReference type="InterPro" id="IPR001765">
    <property type="entry name" value="Carbonic_anhydrase"/>
</dbReference>
<protein>
    <recommendedName>
        <fullName evidence="2">carbonic anhydrase</fullName>
        <ecNumber evidence="2">4.2.1.1</ecNumber>
    </recommendedName>
</protein>
<name>A0A8J8CCD4_9EURY</name>
<dbReference type="PANTHER" id="PTHR11002">
    <property type="entry name" value="CARBONIC ANHYDRASE"/>
    <property type="match status" value="1"/>
</dbReference>
<dbReference type="PANTHER" id="PTHR11002:SF76">
    <property type="entry name" value="CARBONIC ANHYDRASE"/>
    <property type="match status" value="1"/>
</dbReference>
<dbReference type="SMART" id="SM00947">
    <property type="entry name" value="Pro_CA"/>
    <property type="match status" value="1"/>
</dbReference>
<feature type="binding site" evidence="7">
    <location>
        <position position="102"/>
    </location>
    <ligand>
        <name>Zn(2+)</name>
        <dbReference type="ChEBI" id="CHEBI:29105"/>
    </ligand>
</feature>
<evidence type="ECO:0000256" key="3">
    <source>
        <dbReference type="ARBA" id="ARBA00022723"/>
    </source>
</evidence>
<dbReference type="Proteomes" id="UP000783863">
    <property type="component" value="Unassembled WGS sequence"/>
</dbReference>
<comment type="catalytic activity">
    <reaction evidence="6">
        <text>hydrogencarbonate + H(+) = CO2 + H2O</text>
        <dbReference type="Rhea" id="RHEA:10748"/>
        <dbReference type="ChEBI" id="CHEBI:15377"/>
        <dbReference type="ChEBI" id="CHEBI:15378"/>
        <dbReference type="ChEBI" id="CHEBI:16526"/>
        <dbReference type="ChEBI" id="CHEBI:17544"/>
        <dbReference type="EC" id="4.2.1.1"/>
    </reaction>
</comment>
<comment type="cofactor">
    <cofactor evidence="7">
        <name>Zn(2+)</name>
        <dbReference type="ChEBI" id="CHEBI:29105"/>
    </cofactor>
    <text evidence="7">Binds 1 zinc ion per subunit.</text>
</comment>
<comment type="similarity">
    <text evidence="1">Belongs to the beta-class carbonic anhydrase family.</text>
</comment>
<keyword evidence="4 7" id="KW-0862">Zinc</keyword>
<proteinExistence type="inferred from homology"/>
<feature type="binding site" evidence="7">
    <location>
        <position position="39"/>
    </location>
    <ligand>
        <name>Zn(2+)</name>
        <dbReference type="ChEBI" id="CHEBI:29105"/>
    </ligand>
</feature>
<dbReference type="EMBL" id="RKLQ01000001">
    <property type="protein sequence ID" value="MBX0303355.1"/>
    <property type="molecule type" value="Genomic_DNA"/>
</dbReference>
<evidence type="ECO:0000313" key="9">
    <source>
        <dbReference type="Proteomes" id="UP000783863"/>
    </source>
</evidence>
<evidence type="ECO:0000313" key="8">
    <source>
        <dbReference type="EMBL" id="MBX0303355.1"/>
    </source>
</evidence>
<accession>A0A8J8CCD4</accession>
<dbReference type="GO" id="GO:0004089">
    <property type="term" value="F:carbonate dehydratase activity"/>
    <property type="evidence" value="ECO:0007669"/>
    <property type="project" value="UniProtKB-EC"/>
</dbReference>
<dbReference type="Gene3D" id="3.40.1050.10">
    <property type="entry name" value="Carbonic anhydrase"/>
    <property type="match status" value="1"/>
</dbReference>
<dbReference type="InterPro" id="IPR036874">
    <property type="entry name" value="Carbonic_anhydrase_sf"/>
</dbReference>
<sequence>MHETVVEMLARNTEHAEKPDARFDDIQNTQFPDAVTICCSDSRVLQDDMWGNDVPGEIFTVGNIGNRVTQPTSMGHLVSGDVMFPLWNTDTKVAVVVGHTGCGAVTTAFQYLTEDVIQPRGVKYCLEQLKPHLKEALDVLPEDELSDVAAINHLVEYNVDHQVSRLVESEDVPEDVTVVGAVYDFQDVYSDQRGKVHVINVDGETDVATLQDENPDIADRIGRLWEYGRTLTAEQT</sequence>
<comment type="caution">
    <text evidence="8">The sequence shown here is derived from an EMBL/GenBank/DDBJ whole genome shotgun (WGS) entry which is preliminary data.</text>
</comment>
<evidence type="ECO:0000256" key="1">
    <source>
        <dbReference type="ARBA" id="ARBA00006217"/>
    </source>
</evidence>
<keyword evidence="9" id="KW-1185">Reference proteome</keyword>
<evidence type="ECO:0000256" key="2">
    <source>
        <dbReference type="ARBA" id="ARBA00012925"/>
    </source>
</evidence>
<organism evidence="8 9">
    <name type="scientific">Haloarcula salinisoli</name>
    <dbReference type="NCBI Taxonomy" id="2487746"/>
    <lineage>
        <taxon>Archaea</taxon>
        <taxon>Methanobacteriati</taxon>
        <taxon>Methanobacteriota</taxon>
        <taxon>Stenosarchaea group</taxon>
        <taxon>Halobacteria</taxon>
        <taxon>Halobacteriales</taxon>
        <taxon>Haloarculaceae</taxon>
        <taxon>Haloarcula</taxon>
    </lineage>
</organism>